<sequence length="175" mass="19796">MASPGGGTSSGTSSLQQNSSSEEEMQMQIMDERKRKRMQSNRESARRSRMRKQQHLDDLMTQASNVRKTNHQLLNNINITTQQYLKIESENYVLRAQMSELSSRLQSLNEIISALNSCNNKQNLGIYGGGDDQGEGIFPTIIPEPFTTDSFLMNPWDSATYSNQPIMASANMFQY</sequence>
<feature type="compositionally biased region" description="Low complexity" evidence="6">
    <location>
        <begin position="10"/>
        <end position="20"/>
    </location>
</feature>
<dbReference type="SMART" id="SM00338">
    <property type="entry name" value="BRLZ"/>
    <property type="match status" value="1"/>
</dbReference>
<dbReference type="InterPro" id="IPR046347">
    <property type="entry name" value="bZIP_sf"/>
</dbReference>
<evidence type="ECO:0000256" key="4">
    <source>
        <dbReference type="ARBA" id="ARBA00023163"/>
    </source>
</evidence>
<dbReference type="SUPFAM" id="SSF57959">
    <property type="entry name" value="Leucine zipper domain"/>
    <property type="match status" value="1"/>
</dbReference>
<dbReference type="Gramene" id="AUR62005989-RA">
    <property type="protein sequence ID" value="AUR62005989-RA:cds"/>
    <property type="gene ID" value="AUR62005989"/>
</dbReference>
<dbReference type="PROSITE" id="PS50217">
    <property type="entry name" value="BZIP"/>
    <property type="match status" value="1"/>
</dbReference>
<keyword evidence="5" id="KW-0539">Nucleus</keyword>
<dbReference type="GO" id="GO:0005634">
    <property type="term" value="C:nucleus"/>
    <property type="evidence" value="ECO:0007669"/>
    <property type="project" value="UniProtKB-SubCell"/>
</dbReference>
<evidence type="ECO:0000256" key="1">
    <source>
        <dbReference type="ARBA" id="ARBA00004123"/>
    </source>
</evidence>
<accession>A0A803L2A0</accession>
<evidence type="ECO:0000313" key="9">
    <source>
        <dbReference type="Proteomes" id="UP000596660"/>
    </source>
</evidence>
<name>A0A803L2A0_CHEQI</name>
<comment type="subcellular location">
    <subcellularLocation>
        <location evidence="1">Nucleus</location>
    </subcellularLocation>
</comment>
<dbReference type="RefSeq" id="XP_021762897.1">
    <property type="nucleotide sequence ID" value="XM_021907205.1"/>
</dbReference>
<evidence type="ECO:0000256" key="5">
    <source>
        <dbReference type="ARBA" id="ARBA00023242"/>
    </source>
</evidence>
<dbReference type="OrthoDB" id="551672at2759"/>
<dbReference type="GO" id="GO:0000976">
    <property type="term" value="F:transcription cis-regulatory region binding"/>
    <property type="evidence" value="ECO:0007669"/>
    <property type="project" value="TreeGrafter"/>
</dbReference>
<feature type="region of interest" description="Disordered" evidence="6">
    <location>
        <begin position="1"/>
        <end position="55"/>
    </location>
</feature>
<dbReference type="SMR" id="A0A803L2A0"/>
<proteinExistence type="predicted"/>
<dbReference type="InterPro" id="IPR004827">
    <property type="entry name" value="bZIP"/>
</dbReference>
<protein>
    <recommendedName>
        <fullName evidence="7">BZIP domain-containing protein</fullName>
    </recommendedName>
</protein>
<evidence type="ECO:0000259" key="7">
    <source>
        <dbReference type="PROSITE" id="PS50217"/>
    </source>
</evidence>
<dbReference type="PANTHER" id="PTHR45764:SF38">
    <property type="entry name" value="BZIP TRANSCRIPTION FACTOR 44"/>
    <property type="match status" value="1"/>
</dbReference>
<dbReference type="Proteomes" id="UP000596660">
    <property type="component" value="Unplaced"/>
</dbReference>
<dbReference type="GO" id="GO:0045893">
    <property type="term" value="P:positive regulation of DNA-templated transcription"/>
    <property type="evidence" value="ECO:0007669"/>
    <property type="project" value="TreeGrafter"/>
</dbReference>
<keyword evidence="9" id="KW-1185">Reference proteome</keyword>
<evidence type="ECO:0000256" key="6">
    <source>
        <dbReference type="SAM" id="MobiDB-lite"/>
    </source>
</evidence>
<dbReference type="EnsemblPlants" id="AUR62005989-RA">
    <property type="protein sequence ID" value="AUR62005989-RA:cds"/>
    <property type="gene ID" value="AUR62005989"/>
</dbReference>
<dbReference type="FunFam" id="1.20.5.170:FF:000020">
    <property type="entry name" value="BZIP transcription factor"/>
    <property type="match status" value="1"/>
</dbReference>
<dbReference type="OMA" id="LECDDFF"/>
<keyword evidence="3" id="KW-0238">DNA-binding</keyword>
<dbReference type="GO" id="GO:0003700">
    <property type="term" value="F:DNA-binding transcription factor activity"/>
    <property type="evidence" value="ECO:0007669"/>
    <property type="project" value="InterPro"/>
</dbReference>
<keyword evidence="4" id="KW-0804">Transcription</keyword>
<dbReference type="PROSITE" id="PS00036">
    <property type="entry name" value="BZIP_BASIC"/>
    <property type="match status" value="1"/>
</dbReference>
<keyword evidence="2" id="KW-0805">Transcription regulation</keyword>
<evidence type="ECO:0000256" key="3">
    <source>
        <dbReference type="ARBA" id="ARBA00023125"/>
    </source>
</evidence>
<dbReference type="InterPro" id="IPR045314">
    <property type="entry name" value="bZIP_plant_GBF1"/>
</dbReference>
<reference evidence="8" key="1">
    <citation type="journal article" date="2017" name="Nature">
        <title>The genome of Chenopodium quinoa.</title>
        <authorList>
            <person name="Jarvis D.E."/>
            <person name="Ho Y.S."/>
            <person name="Lightfoot D.J."/>
            <person name="Schmoeckel S.M."/>
            <person name="Li B."/>
            <person name="Borm T.J.A."/>
            <person name="Ohyanagi H."/>
            <person name="Mineta K."/>
            <person name="Michell C.T."/>
            <person name="Saber N."/>
            <person name="Kharbatia N.M."/>
            <person name="Rupper R.R."/>
            <person name="Sharp A.R."/>
            <person name="Dally N."/>
            <person name="Boughton B.A."/>
            <person name="Woo Y.H."/>
            <person name="Gao G."/>
            <person name="Schijlen E.G.W.M."/>
            <person name="Guo X."/>
            <person name="Momin A.A."/>
            <person name="Negrao S."/>
            <person name="Al-Babili S."/>
            <person name="Gehring C."/>
            <person name="Roessner U."/>
            <person name="Jung C."/>
            <person name="Murphy K."/>
            <person name="Arold S.T."/>
            <person name="Gojobori T."/>
            <person name="van der Linden C.G."/>
            <person name="van Loo E.N."/>
            <person name="Jellen E.N."/>
            <person name="Maughan P.J."/>
            <person name="Tester M."/>
        </authorList>
    </citation>
    <scope>NUCLEOTIDE SEQUENCE [LARGE SCALE GENOMIC DNA]</scope>
    <source>
        <strain evidence="8">cv. PI 614886</strain>
    </source>
</reference>
<dbReference type="Gene3D" id="1.20.5.170">
    <property type="match status" value="1"/>
</dbReference>
<dbReference type="Pfam" id="PF00170">
    <property type="entry name" value="bZIP_1"/>
    <property type="match status" value="1"/>
</dbReference>
<dbReference type="AlphaFoldDB" id="A0A803L2A0"/>
<feature type="domain" description="BZIP" evidence="7">
    <location>
        <begin position="31"/>
        <end position="94"/>
    </location>
</feature>
<dbReference type="PANTHER" id="PTHR45764">
    <property type="entry name" value="BZIP TRANSCRIPTION FACTOR 44"/>
    <property type="match status" value="1"/>
</dbReference>
<dbReference type="GeneID" id="110727626"/>
<evidence type="ECO:0000256" key="2">
    <source>
        <dbReference type="ARBA" id="ARBA00023015"/>
    </source>
</evidence>
<evidence type="ECO:0000313" key="8">
    <source>
        <dbReference type="EnsemblPlants" id="AUR62005989-RA:cds"/>
    </source>
</evidence>
<dbReference type="CDD" id="cd14702">
    <property type="entry name" value="bZIP_plant_GBF1"/>
    <property type="match status" value="1"/>
</dbReference>
<gene>
    <name evidence="8" type="primary">LOC110727626</name>
</gene>
<reference evidence="8" key="2">
    <citation type="submission" date="2021-03" db="UniProtKB">
        <authorList>
            <consortium name="EnsemblPlants"/>
        </authorList>
    </citation>
    <scope>IDENTIFICATION</scope>
</reference>
<dbReference type="KEGG" id="cqi:110727626"/>
<dbReference type="GO" id="GO:0046982">
    <property type="term" value="F:protein heterodimerization activity"/>
    <property type="evidence" value="ECO:0007669"/>
    <property type="project" value="UniProtKB-ARBA"/>
</dbReference>
<organism evidence="8 9">
    <name type="scientific">Chenopodium quinoa</name>
    <name type="common">Quinoa</name>
    <dbReference type="NCBI Taxonomy" id="63459"/>
    <lineage>
        <taxon>Eukaryota</taxon>
        <taxon>Viridiplantae</taxon>
        <taxon>Streptophyta</taxon>
        <taxon>Embryophyta</taxon>
        <taxon>Tracheophyta</taxon>
        <taxon>Spermatophyta</taxon>
        <taxon>Magnoliopsida</taxon>
        <taxon>eudicotyledons</taxon>
        <taxon>Gunneridae</taxon>
        <taxon>Pentapetalae</taxon>
        <taxon>Caryophyllales</taxon>
        <taxon>Chenopodiaceae</taxon>
        <taxon>Chenopodioideae</taxon>
        <taxon>Atripliceae</taxon>
        <taxon>Chenopodium</taxon>
    </lineage>
</organism>